<feature type="domain" description="IrrE N-terminal-like" evidence="1">
    <location>
        <begin position="64"/>
        <end position="172"/>
    </location>
</feature>
<reference evidence="2 3" key="1">
    <citation type="journal article" date="2003" name="Int. J. Syst. Evol. Microbiol.">
        <title>Bacillus nealsonii sp. nov., isolated from a spacecraft-assembly facility, whose spores are gamma-radiation resistant.</title>
        <authorList>
            <person name="Venkateswaran K."/>
            <person name="Kempf M."/>
            <person name="Chen F."/>
            <person name="Satomi M."/>
            <person name="Nicholson W."/>
            <person name="Kern R."/>
        </authorList>
    </citation>
    <scope>NUCLEOTIDE SEQUENCE [LARGE SCALE GENOMIC DNA]</scope>
    <source>
        <strain evidence="2 3">FO-92</strain>
    </source>
</reference>
<dbReference type="EMBL" id="PISE01000017">
    <property type="protein sequence ID" value="PKG23920.1"/>
    <property type="molecule type" value="Genomic_DNA"/>
</dbReference>
<protein>
    <recommendedName>
        <fullName evidence="1">IrrE N-terminal-like domain-containing protein</fullName>
    </recommendedName>
</protein>
<dbReference type="Pfam" id="PF06114">
    <property type="entry name" value="Peptidase_M78"/>
    <property type="match status" value="1"/>
</dbReference>
<gene>
    <name evidence="2" type="ORF">CWS01_09105</name>
</gene>
<evidence type="ECO:0000259" key="1">
    <source>
        <dbReference type="Pfam" id="PF06114"/>
    </source>
</evidence>
<comment type="caution">
    <text evidence="2">The sequence shown here is derived from an EMBL/GenBank/DDBJ whole genome shotgun (WGS) entry which is preliminary data.</text>
</comment>
<dbReference type="OrthoDB" id="1707128at2"/>
<name>A0A2N0Z335_9BACI</name>
<evidence type="ECO:0000313" key="2">
    <source>
        <dbReference type="EMBL" id="PKG23920.1"/>
    </source>
</evidence>
<organism evidence="2 3">
    <name type="scientific">Niallia nealsonii</name>
    <dbReference type="NCBI Taxonomy" id="115979"/>
    <lineage>
        <taxon>Bacteria</taxon>
        <taxon>Bacillati</taxon>
        <taxon>Bacillota</taxon>
        <taxon>Bacilli</taxon>
        <taxon>Bacillales</taxon>
        <taxon>Bacillaceae</taxon>
        <taxon>Niallia</taxon>
    </lineage>
</organism>
<dbReference type="AlphaFoldDB" id="A0A2N0Z335"/>
<sequence length="195" mass="23292">MHILSPEKKHIDDWEKRANKVLSRFHYQHPDEIDMYDICWKYGIVIKPLDKNYLSEIDKSLSINHLKSYSIPNKNGRRGTIYIVPDLDPIEKRMLLAEEFCHIYSHYSSQLITDKLTLDKQESQARRMSAYLLMPHRFLKDIYAAAINEPILISDIANHFLVTEEFAHYRLELIYKHKVDGFVQIRERLWSLEIF</sequence>
<accession>A0A2N0Z335</accession>
<evidence type="ECO:0000313" key="3">
    <source>
        <dbReference type="Proteomes" id="UP000233375"/>
    </source>
</evidence>
<dbReference type="RefSeq" id="WP_101176884.1">
    <property type="nucleotide sequence ID" value="NZ_PISE01000017.1"/>
</dbReference>
<dbReference type="InterPro" id="IPR010359">
    <property type="entry name" value="IrrE_HExxH"/>
</dbReference>
<keyword evidence="3" id="KW-1185">Reference proteome</keyword>
<proteinExistence type="predicted"/>
<dbReference type="Proteomes" id="UP000233375">
    <property type="component" value="Unassembled WGS sequence"/>
</dbReference>